<dbReference type="SUPFAM" id="SSF56672">
    <property type="entry name" value="DNA/RNA polymerases"/>
    <property type="match status" value="1"/>
</dbReference>
<dbReference type="Proteomes" id="UP000663880">
    <property type="component" value="Unassembled WGS sequence"/>
</dbReference>
<dbReference type="InterPro" id="IPR000477">
    <property type="entry name" value="RT_dom"/>
</dbReference>
<gene>
    <name evidence="5" type="ORF">PMACD_LOCUS5473</name>
</gene>
<dbReference type="Gene3D" id="3.60.10.10">
    <property type="entry name" value="Endonuclease/exonuclease/phosphatase"/>
    <property type="match status" value="1"/>
</dbReference>
<feature type="domain" description="BESS" evidence="4">
    <location>
        <begin position="140"/>
        <end position="179"/>
    </location>
</feature>
<evidence type="ECO:0000259" key="4">
    <source>
        <dbReference type="PROSITE" id="PS51031"/>
    </source>
</evidence>
<dbReference type="SUPFAM" id="SSF56219">
    <property type="entry name" value="DNase I-like"/>
    <property type="match status" value="1"/>
</dbReference>
<dbReference type="GO" id="GO:0003824">
    <property type="term" value="F:catalytic activity"/>
    <property type="evidence" value="ECO:0007669"/>
    <property type="project" value="InterPro"/>
</dbReference>
<dbReference type="GO" id="GO:0003677">
    <property type="term" value="F:DNA binding"/>
    <property type="evidence" value="ECO:0007669"/>
    <property type="project" value="InterPro"/>
</dbReference>
<dbReference type="GO" id="GO:0005634">
    <property type="term" value="C:nucleus"/>
    <property type="evidence" value="ECO:0007669"/>
    <property type="project" value="UniProtKB-SubCell"/>
</dbReference>
<evidence type="ECO:0000313" key="5">
    <source>
        <dbReference type="EMBL" id="CAF4832895.1"/>
    </source>
</evidence>
<evidence type="ECO:0000256" key="2">
    <source>
        <dbReference type="SAM" id="MobiDB-lite"/>
    </source>
</evidence>
<feature type="region of interest" description="Disordered" evidence="2">
    <location>
        <begin position="1149"/>
        <end position="1178"/>
    </location>
</feature>
<dbReference type="Pfam" id="PF14529">
    <property type="entry name" value="Exo_endo_phos_2"/>
    <property type="match status" value="1"/>
</dbReference>
<evidence type="ECO:0000313" key="6">
    <source>
        <dbReference type="Proteomes" id="UP000663880"/>
    </source>
</evidence>
<feature type="region of interest" description="Disordered" evidence="2">
    <location>
        <begin position="211"/>
        <end position="242"/>
    </location>
</feature>
<dbReference type="PANTHER" id="PTHR19446">
    <property type="entry name" value="REVERSE TRANSCRIPTASES"/>
    <property type="match status" value="1"/>
</dbReference>
<dbReference type="OrthoDB" id="415822at2759"/>
<dbReference type="Pfam" id="PF00078">
    <property type="entry name" value="RVT_1"/>
    <property type="match status" value="1"/>
</dbReference>
<feature type="compositionally biased region" description="Basic residues" evidence="2">
    <location>
        <begin position="1160"/>
        <end position="1172"/>
    </location>
</feature>
<dbReference type="InterPro" id="IPR043502">
    <property type="entry name" value="DNA/RNA_pol_sf"/>
</dbReference>
<dbReference type="GO" id="GO:0071897">
    <property type="term" value="P:DNA biosynthetic process"/>
    <property type="evidence" value="ECO:0007669"/>
    <property type="project" value="UniProtKB-ARBA"/>
</dbReference>
<accession>A0A821R3U4</accession>
<dbReference type="EMBL" id="CAJOBZ010000011">
    <property type="protein sequence ID" value="CAF4832895.1"/>
    <property type="molecule type" value="Genomic_DNA"/>
</dbReference>
<dbReference type="InterPro" id="IPR005135">
    <property type="entry name" value="Endo/exonuclease/phosphatase"/>
</dbReference>
<name>A0A821R3U4_9NEOP</name>
<evidence type="ECO:0000256" key="1">
    <source>
        <dbReference type="PROSITE-ProRule" id="PRU00371"/>
    </source>
</evidence>
<comment type="caution">
    <text evidence="5">The sequence shown here is derived from an EMBL/GenBank/DDBJ whole genome shotgun (WGS) entry which is preliminary data.</text>
</comment>
<proteinExistence type="predicted"/>
<dbReference type="PROSITE" id="PS50878">
    <property type="entry name" value="RT_POL"/>
    <property type="match status" value="1"/>
</dbReference>
<organism evidence="5 6">
    <name type="scientific">Pieris macdunnoughi</name>
    <dbReference type="NCBI Taxonomy" id="345717"/>
    <lineage>
        <taxon>Eukaryota</taxon>
        <taxon>Metazoa</taxon>
        <taxon>Ecdysozoa</taxon>
        <taxon>Arthropoda</taxon>
        <taxon>Hexapoda</taxon>
        <taxon>Insecta</taxon>
        <taxon>Pterygota</taxon>
        <taxon>Neoptera</taxon>
        <taxon>Endopterygota</taxon>
        <taxon>Lepidoptera</taxon>
        <taxon>Glossata</taxon>
        <taxon>Ditrysia</taxon>
        <taxon>Papilionoidea</taxon>
        <taxon>Pieridae</taxon>
        <taxon>Pierinae</taxon>
        <taxon>Pieris</taxon>
    </lineage>
</organism>
<reference evidence="5" key="1">
    <citation type="submission" date="2021-02" db="EMBL/GenBank/DDBJ databases">
        <authorList>
            <person name="Steward A R."/>
        </authorList>
    </citation>
    <scope>NUCLEOTIDE SEQUENCE</scope>
</reference>
<dbReference type="InterPro" id="IPR004210">
    <property type="entry name" value="BESS_motif"/>
</dbReference>
<feature type="domain" description="Reverse transcriptase" evidence="3">
    <location>
        <begin position="591"/>
        <end position="869"/>
    </location>
</feature>
<evidence type="ECO:0000259" key="3">
    <source>
        <dbReference type="PROSITE" id="PS50878"/>
    </source>
</evidence>
<feature type="compositionally biased region" description="Basic and acidic residues" evidence="2">
    <location>
        <begin position="1149"/>
        <end position="1159"/>
    </location>
</feature>
<dbReference type="CDD" id="cd01650">
    <property type="entry name" value="RT_nLTR_like"/>
    <property type="match status" value="1"/>
</dbReference>
<feature type="compositionally biased region" description="Polar residues" evidence="2">
    <location>
        <begin position="211"/>
        <end position="239"/>
    </location>
</feature>
<dbReference type="AlphaFoldDB" id="A0A821R3U4"/>
<protein>
    <recommendedName>
        <fullName evidence="7">Reverse transcriptase</fullName>
    </recommendedName>
</protein>
<keyword evidence="1" id="KW-0539">Nucleus</keyword>
<evidence type="ECO:0008006" key="7">
    <source>
        <dbReference type="Google" id="ProtNLM"/>
    </source>
</evidence>
<sequence>MVVLGKVNQFLTCLSQEKAENYSFSAASHLYEIGWTESNDLVKKWKAIKDNFAKYQKKLKDANRSGAGAAKIKEYHLNKQLQFLKKVSQNATDSSLCVAEGDIENEITALPRYKSQPRKRKADDKDDIEEDLLAILKTPENRHLHFFKGILPSLQSLNENQTLIFQSRVLQILTDILQPSIHQNTHHGYNQEYQHQGYNQGYSTMRYDNTVQSGYHTSTPGSSITEQRTTSSSNQQRPINSPFLLDETSATSYVSQDEEELDSVVDWSRPRHLIVAGDLNAKSAVWGSLVTRPQGDTLEKWTVAHNLSVANRGSEATCVRTNGESIVDVTFVSQHLSRWVQGWEVLTGVETLSDHRYIRFRTLAPSSYPEISPSLLKLGPTWALRSLDKEQAELAITVQAWCPNPEPINTEDEAMWFRDALTCISDAAMQRSRPGRRRQSVFWWSVELAQLRAVCVTTRRLYTRARRRRPLCAEEESRTHCAFREAKQALRIAIAESKKRAWQELLETIERDPWGRPYQIVTNKLRPWAPPLTVTMEPDLLSTVVAKLFPERSTPDLHQGTRIEHVETIPEVSSSELETAIERMSTKKPRRGLMACTGESWPSPSPLVLACDISASSQNACEMATSPYRPIVLLDEAGKLFERIIAGRIYKHLESVGPNIHEAQFGFRKRRSTIDAIARLRAVCEEQLSRGGVALAISLDVANAFNTLPWENIEAGLKYHGLPEYIQKCIASYLTGRRVVYPSKHGLRERLIKCGVPQGSVLGPLLWNIGYDKVLRAELVAGVTTICYADDTLVVACGQDYKEARLRATAGVARVVSEIRKLGLTVALAKSEAICFHGHRRAPPQGESIIVGGVSILIGSTLKYLGLVLDPRWTFKAHFTTLAPNLTTTAGMLSRIMPNLGGPGGECRRLYANVVRAKALYGCPIWADKLNRYNKTILRQSQRVIAIRVARAYRTVSYDAACVIAGTTPWHLEADALSEVYWRRAEARHNSNDPALGAIKSWKISEENEAIRQWAEELATASAGFYTINAFRPHLDKWVRRRWGRLSYRLVQILSGHGCFGSYLHKVVGREEAPTCHHCDAGVVDDALHTLKDCLAWEVERRPLLGVLQGEDAILDNIVRVAVTNTDSDGMWEIFQRFCEAVMHKKEEAERAREDDPAAHPRRRRRPQRRRCTVQPRV</sequence>
<keyword evidence="6" id="KW-1185">Reference proteome</keyword>
<dbReference type="InterPro" id="IPR036691">
    <property type="entry name" value="Endo/exonu/phosph_ase_sf"/>
</dbReference>
<comment type="subcellular location">
    <subcellularLocation>
        <location evidence="1">Nucleus</location>
    </subcellularLocation>
</comment>
<dbReference type="PROSITE" id="PS51031">
    <property type="entry name" value="BESS"/>
    <property type="match status" value="1"/>
</dbReference>